<gene>
    <name evidence="3" type="ORF">BA171_01970</name>
</gene>
<dbReference type="EMBL" id="CP016303">
    <property type="protein sequence ID" value="ASX25930.1"/>
    <property type="molecule type" value="Genomic_DNA"/>
</dbReference>
<dbReference type="RefSeq" id="WP_016857901.1">
    <property type="nucleotide sequence ID" value="NZ_CP016303.1"/>
</dbReference>
<evidence type="ECO:0000313" key="4">
    <source>
        <dbReference type="Proteomes" id="UP000216438"/>
    </source>
</evidence>
<reference evidence="4" key="1">
    <citation type="submission" date="2016-06" db="EMBL/GenBank/DDBJ databases">
        <authorList>
            <person name="Chen W."/>
            <person name="Hasegawa D.K."/>
        </authorList>
    </citation>
    <scope>NUCLEOTIDE SEQUENCE [LARGE SCALE GENOMIC DNA]</scope>
    <source>
        <strain evidence="4">MEAM1</strain>
    </source>
</reference>
<dbReference type="AlphaFoldDB" id="A0A249DXX0"/>
<proteinExistence type="predicted"/>
<feature type="region of interest" description="Disordered" evidence="2">
    <location>
        <begin position="113"/>
        <end position="172"/>
    </location>
</feature>
<evidence type="ECO:0000313" key="3">
    <source>
        <dbReference type="EMBL" id="ASX25930.1"/>
    </source>
</evidence>
<sequence length="281" mass="32952">MSSTNVPSSIEMTLKLNKKYQDDVKEINKEYHAKREIIFSKLNPDGSNWREIFNETDKNWEERNIKEENARKERDDERDRIEKKWQDDIDRESETTHKKLMELLSRLRRRKDVVQDKNSIESTTDSDDRKQTHDKESLKKSDQPLESIKIKDDLKAKNENDPLSKEREERKRESLQFEFEINQLNEKNKAAIARVEKTANNIRKNQLDTDETIKNVEKQHVDIDVEIKNIGKQQQSAIILYSAVAGFDGDKGAIPANSDLSSSTKPQQSSFLLFLNPLSWF</sequence>
<feature type="compositionally biased region" description="Basic and acidic residues" evidence="2">
    <location>
        <begin position="126"/>
        <end position="172"/>
    </location>
</feature>
<feature type="region of interest" description="Disordered" evidence="2">
    <location>
        <begin position="65"/>
        <end position="97"/>
    </location>
</feature>
<feature type="coiled-coil region" evidence="1">
    <location>
        <begin position="10"/>
        <end position="37"/>
    </location>
</feature>
<name>A0A249DXX0_9ENTR</name>
<keyword evidence="1" id="KW-0175">Coiled coil</keyword>
<dbReference type="Proteomes" id="UP000216438">
    <property type="component" value="Chromosome"/>
</dbReference>
<organism evidence="3 4">
    <name type="scientific">Candidatus Hamiltonella defensa</name>
    <name type="common">Bemisia tabaci</name>
    <dbReference type="NCBI Taxonomy" id="672795"/>
    <lineage>
        <taxon>Bacteria</taxon>
        <taxon>Pseudomonadati</taxon>
        <taxon>Pseudomonadota</taxon>
        <taxon>Gammaproteobacteria</taxon>
        <taxon>Enterobacterales</taxon>
        <taxon>Enterobacteriaceae</taxon>
        <taxon>aphid secondary symbionts</taxon>
        <taxon>Candidatus Williamhamiltonella</taxon>
    </lineage>
</organism>
<reference evidence="3 4" key="2">
    <citation type="submission" date="2017-09" db="EMBL/GenBank/DDBJ databases">
        <title>The genome of whitefly Bemisia tabaci, a global crop pest, provides novel insights into virus transmission, host adaptation and insecticide resistance.</title>
        <authorList>
            <person name="Kaur N."/>
            <person name="Kliot A."/>
            <person name="Pinheiro P.V."/>
            <person name="Luan J."/>
            <person name="Zheng Y."/>
            <person name="Liu W."/>
            <person name="Sun H."/>
            <person name="Yang X."/>
            <person name="Xu Y."/>
            <person name="Luo Y."/>
            <person name="Kruse A."/>
            <person name="Fisher T.W."/>
            <person name="Nelson D.R."/>
            <person name="Elimelech M."/>
            <person name="MacCoss M."/>
            <person name="Johnson R."/>
            <person name="Cohen E."/>
            <person name="Hunter W.B."/>
            <person name="Brown J.K."/>
            <person name="Jander G."/>
            <person name="Cilia M."/>
            <person name="Douglas A.E."/>
            <person name="Ghanim M."/>
            <person name="Simmons A.M."/>
            <person name="Wintermantel W.M."/>
            <person name="Ling K.-S."/>
            <person name="Fei Z."/>
        </authorList>
    </citation>
    <scope>NUCLEOTIDE SEQUENCE [LARGE SCALE GENOMIC DNA]</scope>
    <source>
        <strain evidence="3 4">MEAM1</strain>
    </source>
</reference>
<evidence type="ECO:0000256" key="1">
    <source>
        <dbReference type="SAM" id="Coils"/>
    </source>
</evidence>
<evidence type="ECO:0000256" key="2">
    <source>
        <dbReference type="SAM" id="MobiDB-lite"/>
    </source>
</evidence>
<accession>A0A249DXX0</accession>
<protein>
    <submittedName>
        <fullName evidence="3">Uncharacterized protein</fullName>
    </submittedName>
</protein>